<keyword evidence="1" id="KW-1133">Transmembrane helix</keyword>
<feature type="domain" description="AB hydrolase-1" evidence="2">
    <location>
        <begin position="68"/>
        <end position="302"/>
    </location>
</feature>
<dbReference type="InterPro" id="IPR000073">
    <property type="entry name" value="AB_hydrolase_1"/>
</dbReference>
<sequence length="315" mass="35401">MKRLARVLSGVLLVLAFAITVFVILSWAPDRSLDDLKARWAPSPSEFIDIDGLSIHLRDQGRRDDPEPILLLHGTSASLHTWEGWVEELAKQRRVISLDLPGFGLTGPFPDNDYRVEHYTHFLLALLDHLQVNRVVLVGNSFGGQLAWRFALAYPERCARLVLVDAAGYPRNAESVPIGFRLAGIPALAPLMSRLLPRSMIESSVRNVYGNPDKVDDELVERYYQLTLRAGNRQALRQRFVQAPSGELHQRIGELELPTLIIWGGRDRLIPPDNAERFARDIEGSQLVLFDDLGHVPQEEDPQRTVAVLAGFLAR</sequence>
<gene>
    <name evidence="3" type="ORF">SAMN05216601_101380</name>
</gene>
<dbReference type="OrthoDB" id="2086224at2"/>
<dbReference type="PRINTS" id="PR00111">
    <property type="entry name" value="ABHYDROLASE"/>
</dbReference>
<dbReference type="GO" id="GO:0003824">
    <property type="term" value="F:catalytic activity"/>
    <property type="evidence" value="ECO:0007669"/>
    <property type="project" value="InterPro"/>
</dbReference>
<dbReference type="PANTHER" id="PTHR46438:SF11">
    <property type="entry name" value="LIPASE-RELATED"/>
    <property type="match status" value="1"/>
</dbReference>
<evidence type="ECO:0000259" key="2">
    <source>
        <dbReference type="Pfam" id="PF00561"/>
    </source>
</evidence>
<dbReference type="PRINTS" id="PR00412">
    <property type="entry name" value="EPOXHYDRLASE"/>
</dbReference>
<dbReference type="InterPro" id="IPR029058">
    <property type="entry name" value="AB_hydrolase_fold"/>
</dbReference>
<feature type="transmembrane region" description="Helical" evidence="1">
    <location>
        <begin position="7"/>
        <end position="28"/>
    </location>
</feature>
<dbReference type="SUPFAM" id="SSF53474">
    <property type="entry name" value="alpha/beta-Hydrolases"/>
    <property type="match status" value="1"/>
</dbReference>
<evidence type="ECO:0000256" key="1">
    <source>
        <dbReference type="SAM" id="Phobius"/>
    </source>
</evidence>
<dbReference type="InterPro" id="IPR000639">
    <property type="entry name" value="Epox_hydrolase-like"/>
</dbReference>
<protein>
    <submittedName>
        <fullName evidence="3">Pimeloyl-ACP methyl ester carboxylesterase</fullName>
    </submittedName>
</protein>
<accession>A0A1I5JGN4</accession>
<name>A0A1I5JGN4_9GAMM</name>
<dbReference type="PANTHER" id="PTHR46438">
    <property type="entry name" value="ALPHA/BETA-HYDROLASES SUPERFAMILY PROTEIN"/>
    <property type="match status" value="1"/>
</dbReference>
<proteinExistence type="predicted"/>
<dbReference type="AlphaFoldDB" id="A0A1I5JGN4"/>
<evidence type="ECO:0000313" key="4">
    <source>
        <dbReference type="Proteomes" id="UP000182400"/>
    </source>
</evidence>
<evidence type="ECO:0000313" key="3">
    <source>
        <dbReference type="EMBL" id="SFO71988.1"/>
    </source>
</evidence>
<dbReference type="RefSeq" id="WP_074936333.1">
    <property type="nucleotide sequence ID" value="NZ_FOWP01000001.1"/>
</dbReference>
<keyword evidence="1" id="KW-0472">Membrane</keyword>
<dbReference type="STRING" id="658457.SAMN05216601_101380"/>
<keyword evidence="1" id="KW-0812">Transmembrane</keyword>
<dbReference type="Gene3D" id="3.40.50.1820">
    <property type="entry name" value="alpha/beta hydrolase"/>
    <property type="match status" value="1"/>
</dbReference>
<dbReference type="EMBL" id="FOWP01000001">
    <property type="protein sequence ID" value="SFO71988.1"/>
    <property type="molecule type" value="Genomic_DNA"/>
</dbReference>
<dbReference type="Pfam" id="PF00561">
    <property type="entry name" value="Abhydrolase_1"/>
    <property type="match status" value="1"/>
</dbReference>
<dbReference type="Proteomes" id="UP000182400">
    <property type="component" value="Unassembled WGS sequence"/>
</dbReference>
<organism evidence="3 4">
    <name type="scientific">Ectopseudomonas composti</name>
    <dbReference type="NCBI Taxonomy" id="658457"/>
    <lineage>
        <taxon>Bacteria</taxon>
        <taxon>Pseudomonadati</taxon>
        <taxon>Pseudomonadota</taxon>
        <taxon>Gammaproteobacteria</taxon>
        <taxon>Pseudomonadales</taxon>
        <taxon>Pseudomonadaceae</taxon>
        <taxon>Ectopseudomonas</taxon>
    </lineage>
</organism>
<reference evidence="3 4" key="1">
    <citation type="submission" date="2016-10" db="EMBL/GenBank/DDBJ databases">
        <authorList>
            <person name="de Groot N.N."/>
        </authorList>
    </citation>
    <scope>NUCLEOTIDE SEQUENCE [LARGE SCALE GENOMIC DNA]</scope>
    <source>
        <strain evidence="3 4">CCUG 59231</strain>
    </source>
</reference>